<evidence type="ECO:0000259" key="7">
    <source>
        <dbReference type="SMART" id="SM00382"/>
    </source>
</evidence>
<comment type="function">
    <text evidence="6">Required for vesicle-mediated transport. Catalyzes the fusion of transport vesicles within the Golgi cisternae. Is also required for transport from the endoplasmic reticulum to the Golgi stack. Seems to function as a fusion protein required for the delivery of cargo proteins to all compartments of the Golgi stack independent of vesicle origin.</text>
</comment>
<keyword evidence="6" id="KW-0963">Cytoplasm</keyword>
<evidence type="ECO:0000256" key="4">
    <source>
        <dbReference type="ARBA" id="ARBA00022840"/>
    </source>
</evidence>
<evidence type="ECO:0000256" key="2">
    <source>
        <dbReference type="ARBA" id="ARBA00022448"/>
    </source>
</evidence>
<dbReference type="SUPFAM" id="SSF50692">
    <property type="entry name" value="ADC-like"/>
    <property type="match status" value="1"/>
</dbReference>
<dbReference type="InterPro" id="IPR003960">
    <property type="entry name" value="ATPase_AAA_CS"/>
</dbReference>
<keyword evidence="9" id="KW-1185">Reference proteome</keyword>
<sequence>MEGKVGGLASQALAFTNSIYVHPEEFRALVSRTPRGVTSIEQIKASGLNVWVNNKFVFAAQPLDENPVGTVGMGVMHRLSANLAMGQPASLTPWVPDVARGFAIATVHFEIQALLMRSNAVADFDCEAVKATFERQYVNHAFTPGQFIVIDVAGKPVKMCVTKLELLTPPDAPPAPTNSLAPTVGLFVAGSTLGFSKGKDAPFKLLNQSATGGGNRIFKPDFDFSKLGIGGLDKEFNDIFRRAFASRVFPPAVIEKLGIKHVRGMLLFGPPGCGKTLIARQIGKVLNAKEPKVVNGPEILDKFVGESERKIRDLFADAREEQNQVGEESELHIIIFDEIDAICKARGSSRDGTGVGDSVVNQLLTQIDGVDSLNNVLVIGMTNRKDMLDEALMRPGRLEVQVEINLPDEHGRAQILSIHTSKARANGILHPALLADLDSCLQPVKDAPPNLAQRTKNFSGAELEGLVRAATAHALSRGTDGKTYHAMANFTPEISLADFDLALSEVKPKFGAPQDTLEMYYRSGLLSYGPAFDEVQATLMKLIDHVKKNEKTSLMSVMLHGKSGSGKTALAAACAVASEYPLVRLIKVADLIGRQELAKSSHLYSIFEEAYRSPLSMIIIDDIERLLEYVATGARFSNSMLQTLLVMIKNPVPVPGRKLFVVGITSAYDAMEQLGLTSVFDVSLQVPLLEAPAQFAAVLEGADLPMTPEARAQVANYLGQTTPMGVKKLLAVTEMARQDMLNDGSEAHISYDRFVDCVYQLRLHERQ</sequence>
<organism evidence="8 9">
    <name type="scientific">Achlya hypogyna</name>
    <name type="common">Oomycete</name>
    <name type="synonym">Protoachlya hypogyna</name>
    <dbReference type="NCBI Taxonomy" id="1202772"/>
    <lineage>
        <taxon>Eukaryota</taxon>
        <taxon>Sar</taxon>
        <taxon>Stramenopiles</taxon>
        <taxon>Oomycota</taxon>
        <taxon>Saprolegniomycetes</taxon>
        <taxon>Saprolegniales</taxon>
        <taxon>Achlyaceae</taxon>
        <taxon>Achlya</taxon>
    </lineage>
</organism>
<dbReference type="InterPro" id="IPR039812">
    <property type="entry name" value="Vesicle-fus_ATPase"/>
</dbReference>
<dbReference type="SMART" id="SM00382">
    <property type="entry name" value="AAA"/>
    <property type="match status" value="2"/>
</dbReference>
<dbReference type="STRING" id="1202772.A0A1V9ZJV1"/>
<dbReference type="InterPro" id="IPR041569">
    <property type="entry name" value="AAA_lid_3"/>
</dbReference>
<evidence type="ECO:0000256" key="5">
    <source>
        <dbReference type="ARBA" id="ARBA00022927"/>
    </source>
</evidence>
<dbReference type="OrthoDB" id="9982946at2759"/>
<name>A0A1V9ZJV1_ACHHY</name>
<dbReference type="GO" id="GO:0046872">
    <property type="term" value="F:metal ion binding"/>
    <property type="evidence" value="ECO:0007669"/>
    <property type="project" value="UniProtKB-UniRule"/>
</dbReference>
<evidence type="ECO:0000256" key="3">
    <source>
        <dbReference type="ARBA" id="ARBA00022741"/>
    </source>
</evidence>
<keyword evidence="4 6" id="KW-0067">ATP-binding</keyword>
<evidence type="ECO:0000256" key="6">
    <source>
        <dbReference type="RuleBase" id="RU367045"/>
    </source>
</evidence>
<dbReference type="SUPFAM" id="SSF52540">
    <property type="entry name" value="P-loop containing nucleoside triphosphate hydrolases"/>
    <property type="match status" value="2"/>
</dbReference>
<comment type="subcellular location">
    <subcellularLocation>
        <location evidence="6">Cytoplasm</location>
    </subcellularLocation>
</comment>
<dbReference type="InterPro" id="IPR003593">
    <property type="entry name" value="AAA+_ATPase"/>
</dbReference>
<dbReference type="Gene3D" id="1.10.8.60">
    <property type="match status" value="1"/>
</dbReference>
<dbReference type="CDD" id="cd19504">
    <property type="entry name" value="RecA-like_NSF-SEC18_r1-like"/>
    <property type="match status" value="1"/>
</dbReference>
<dbReference type="CDD" id="cd00009">
    <property type="entry name" value="AAA"/>
    <property type="match status" value="1"/>
</dbReference>
<proteinExistence type="inferred from homology"/>
<dbReference type="InterPro" id="IPR009010">
    <property type="entry name" value="Asp_de-COase-like_dom_sf"/>
</dbReference>
<accession>A0A1V9ZJV1</accession>
<dbReference type="Gene3D" id="2.40.40.20">
    <property type="match status" value="1"/>
</dbReference>
<dbReference type="GO" id="GO:0043001">
    <property type="term" value="P:Golgi to plasma membrane protein transport"/>
    <property type="evidence" value="ECO:0007669"/>
    <property type="project" value="TreeGrafter"/>
</dbReference>
<dbReference type="InterPro" id="IPR027417">
    <property type="entry name" value="P-loop_NTPase"/>
</dbReference>
<feature type="domain" description="AAA+ ATPase" evidence="7">
    <location>
        <begin position="553"/>
        <end position="690"/>
    </location>
</feature>
<evidence type="ECO:0000256" key="1">
    <source>
        <dbReference type="ARBA" id="ARBA00006914"/>
    </source>
</evidence>
<comment type="caution">
    <text evidence="8">The sequence shown here is derived from an EMBL/GenBank/DDBJ whole genome shotgun (WGS) entry which is preliminary data.</text>
</comment>
<evidence type="ECO:0000313" key="9">
    <source>
        <dbReference type="Proteomes" id="UP000243579"/>
    </source>
</evidence>
<dbReference type="Gene3D" id="3.40.50.300">
    <property type="entry name" value="P-loop containing nucleotide triphosphate hydrolases"/>
    <property type="match status" value="2"/>
</dbReference>
<dbReference type="GO" id="GO:0005524">
    <property type="term" value="F:ATP binding"/>
    <property type="evidence" value="ECO:0007669"/>
    <property type="project" value="UniProtKB-UniRule"/>
</dbReference>
<keyword evidence="2 6" id="KW-0813">Transport</keyword>
<keyword evidence="6" id="KW-0378">Hydrolase</keyword>
<dbReference type="AlphaFoldDB" id="A0A1V9ZJV1"/>
<dbReference type="InterPro" id="IPR003959">
    <property type="entry name" value="ATPase_AAA_core"/>
</dbReference>
<keyword evidence="6" id="KW-0479">Metal-binding</keyword>
<keyword evidence="6" id="KW-0460">Magnesium</keyword>
<keyword evidence="5 6" id="KW-0653">Protein transport</keyword>
<dbReference type="EMBL" id="JNBR01000090">
    <property type="protein sequence ID" value="OQR98080.1"/>
    <property type="molecule type" value="Genomic_DNA"/>
</dbReference>
<dbReference type="Pfam" id="PF00004">
    <property type="entry name" value="AAA"/>
    <property type="match status" value="2"/>
</dbReference>
<dbReference type="Pfam" id="PF17862">
    <property type="entry name" value="AAA_lid_3"/>
    <property type="match status" value="1"/>
</dbReference>
<gene>
    <name evidence="8" type="ORF">ACHHYP_09178</name>
</gene>
<dbReference type="FunFam" id="1.10.8.60:FF:000146">
    <property type="entry name" value="Vesicle-fusing ATPase"/>
    <property type="match status" value="1"/>
</dbReference>
<dbReference type="FunFam" id="3.40.50.300:FF:000166">
    <property type="entry name" value="vesicle-fusing ATPase isoform X1"/>
    <property type="match status" value="1"/>
</dbReference>
<comment type="cofactor">
    <cofactor evidence="6">
        <name>Mg(2+)</name>
        <dbReference type="ChEBI" id="CHEBI:18420"/>
    </cofactor>
    <text evidence="6">Binds 1 Mg(2+) ion per subunit.</text>
</comment>
<dbReference type="GO" id="GO:0035494">
    <property type="term" value="P:SNARE complex disassembly"/>
    <property type="evidence" value="ECO:0007669"/>
    <property type="project" value="InterPro"/>
</dbReference>
<reference evidence="8 9" key="1">
    <citation type="journal article" date="2014" name="Genome Biol. Evol.">
        <title>The secreted proteins of Achlya hypogyna and Thraustotheca clavata identify the ancestral oomycete secretome and reveal gene acquisitions by horizontal gene transfer.</title>
        <authorList>
            <person name="Misner I."/>
            <person name="Blouin N."/>
            <person name="Leonard G."/>
            <person name="Richards T.A."/>
            <person name="Lane C.E."/>
        </authorList>
    </citation>
    <scope>NUCLEOTIDE SEQUENCE [LARGE SCALE GENOMIC DNA]</scope>
    <source>
        <strain evidence="8 9">ATCC 48635</strain>
    </source>
</reference>
<feature type="domain" description="AAA+ ATPase" evidence="7">
    <location>
        <begin position="261"/>
        <end position="408"/>
    </location>
</feature>
<dbReference type="SUPFAM" id="SSF54585">
    <property type="entry name" value="Cdc48 domain 2-like"/>
    <property type="match status" value="1"/>
</dbReference>
<dbReference type="InterPro" id="IPR029067">
    <property type="entry name" value="CDC48_domain_2-like_sf"/>
</dbReference>
<comment type="catalytic activity">
    <reaction evidence="6">
        <text>ATP + H2O = ADP + phosphate + H(+)</text>
        <dbReference type="Rhea" id="RHEA:13065"/>
        <dbReference type="ChEBI" id="CHEBI:15377"/>
        <dbReference type="ChEBI" id="CHEBI:15378"/>
        <dbReference type="ChEBI" id="CHEBI:30616"/>
        <dbReference type="ChEBI" id="CHEBI:43474"/>
        <dbReference type="ChEBI" id="CHEBI:456216"/>
        <dbReference type="EC" id="3.6.4.6"/>
    </reaction>
</comment>
<dbReference type="GO" id="GO:0006891">
    <property type="term" value="P:intra-Golgi vesicle-mediated transport"/>
    <property type="evidence" value="ECO:0007669"/>
    <property type="project" value="TreeGrafter"/>
</dbReference>
<dbReference type="PANTHER" id="PTHR23078:SF3">
    <property type="entry name" value="VESICLE-FUSING ATPASE"/>
    <property type="match status" value="1"/>
</dbReference>
<keyword evidence="3 6" id="KW-0547">Nucleotide-binding</keyword>
<evidence type="ECO:0000313" key="8">
    <source>
        <dbReference type="EMBL" id="OQR98080.1"/>
    </source>
</evidence>
<comment type="similarity">
    <text evidence="1 6">Belongs to the AAA ATPase family.</text>
</comment>
<protein>
    <recommendedName>
        <fullName evidence="6">Vesicle-fusing ATPase</fullName>
        <ecNumber evidence="6">3.6.4.6</ecNumber>
    </recommendedName>
</protein>
<dbReference type="GO" id="GO:0016887">
    <property type="term" value="F:ATP hydrolysis activity"/>
    <property type="evidence" value="ECO:0007669"/>
    <property type="project" value="InterPro"/>
</dbReference>
<dbReference type="PROSITE" id="PS00674">
    <property type="entry name" value="AAA"/>
    <property type="match status" value="1"/>
</dbReference>
<dbReference type="Proteomes" id="UP000243579">
    <property type="component" value="Unassembled WGS sequence"/>
</dbReference>
<dbReference type="PANTHER" id="PTHR23078">
    <property type="entry name" value="VESICULAR-FUSION PROTEIN NSF"/>
    <property type="match status" value="1"/>
</dbReference>
<dbReference type="FunFam" id="3.40.50.300:FF:000187">
    <property type="entry name" value="Vesicular-fusion ATPase SEC18"/>
    <property type="match status" value="1"/>
</dbReference>
<dbReference type="Gene3D" id="3.10.330.10">
    <property type="match status" value="1"/>
</dbReference>
<dbReference type="GO" id="GO:0005795">
    <property type="term" value="C:Golgi stack"/>
    <property type="evidence" value="ECO:0007669"/>
    <property type="project" value="TreeGrafter"/>
</dbReference>
<keyword evidence="6" id="KW-0931">ER-Golgi transport</keyword>
<dbReference type="EC" id="3.6.4.6" evidence="6"/>